<evidence type="ECO:0000313" key="3">
    <source>
        <dbReference type="Proteomes" id="UP000235392"/>
    </source>
</evidence>
<proteinExistence type="predicted"/>
<reference evidence="2 3" key="1">
    <citation type="submission" date="2017-11" db="EMBL/GenBank/DDBJ databases">
        <title>De novo assembly and phasing of dikaryotic genomes from two isolates of Puccinia coronata f. sp. avenae, the causal agent of oat crown rust.</title>
        <authorList>
            <person name="Miller M.E."/>
            <person name="Zhang Y."/>
            <person name="Omidvar V."/>
            <person name="Sperschneider J."/>
            <person name="Schwessinger B."/>
            <person name="Raley C."/>
            <person name="Palmer J.M."/>
            <person name="Garnica D."/>
            <person name="Upadhyaya N."/>
            <person name="Rathjen J."/>
            <person name="Taylor J.M."/>
            <person name="Park R.F."/>
            <person name="Dodds P.N."/>
            <person name="Hirsch C.D."/>
            <person name="Kianian S.F."/>
            <person name="Figueroa M."/>
        </authorList>
    </citation>
    <scope>NUCLEOTIDE SEQUENCE [LARGE SCALE GENOMIC DNA]</scope>
    <source>
        <strain evidence="2">12SD80</strain>
    </source>
</reference>
<accession>A0A2N5TBQ2</accession>
<dbReference type="EMBL" id="PGCI01000649">
    <property type="protein sequence ID" value="PLW22896.1"/>
    <property type="molecule type" value="Genomic_DNA"/>
</dbReference>
<feature type="region of interest" description="Disordered" evidence="1">
    <location>
        <begin position="86"/>
        <end position="113"/>
    </location>
</feature>
<sequence>MTNGFNNRHSQRTILPRPDSVPFTGCAHPPSDHNSSEQQWQRPVLTHTSPSASASASASASPQPQPHLSLTLKPGLQSLFHHTHLSPSADKQKVLSPSLPDPSPSSSCSSAERTTIHQPIVTHPAPATSSLELPSVDTWNQSANSSSPSNYLHRNNIPPPIFIPSPASSSTTNLKSNLDQFKYQHRYHHPNENLLLGDNTNTTQNKTIIQHSNFHAHPRASVPPHSPHNTLR</sequence>
<organism evidence="2 3">
    <name type="scientific">Puccinia coronata f. sp. avenae</name>
    <dbReference type="NCBI Taxonomy" id="200324"/>
    <lineage>
        <taxon>Eukaryota</taxon>
        <taxon>Fungi</taxon>
        <taxon>Dikarya</taxon>
        <taxon>Basidiomycota</taxon>
        <taxon>Pucciniomycotina</taxon>
        <taxon>Pucciniomycetes</taxon>
        <taxon>Pucciniales</taxon>
        <taxon>Pucciniaceae</taxon>
        <taxon>Puccinia</taxon>
    </lineage>
</organism>
<feature type="region of interest" description="Disordered" evidence="1">
    <location>
        <begin position="1"/>
        <end position="71"/>
    </location>
</feature>
<name>A0A2N5TBQ2_9BASI</name>
<dbReference type="Proteomes" id="UP000235392">
    <property type="component" value="Unassembled WGS sequence"/>
</dbReference>
<evidence type="ECO:0000313" key="2">
    <source>
        <dbReference type="EMBL" id="PLW22896.1"/>
    </source>
</evidence>
<comment type="caution">
    <text evidence="2">The sequence shown here is derived from an EMBL/GenBank/DDBJ whole genome shotgun (WGS) entry which is preliminary data.</text>
</comment>
<feature type="compositionally biased region" description="Low complexity" evidence="1">
    <location>
        <begin position="49"/>
        <end position="62"/>
    </location>
</feature>
<protein>
    <submittedName>
        <fullName evidence="2">Uncharacterized protein</fullName>
    </submittedName>
</protein>
<gene>
    <name evidence="2" type="ORF">PCASD_17799</name>
</gene>
<evidence type="ECO:0000256" key="1">
    <source>
        <dbReference type="SAM" id="MobiDB-lite"/>
    </source>
</evidence>
<dbReference type="AlphaFoldDB" id="A0A2N5TBQ2"/>